<organism evidence="1 2">
    <name type="scientific">Phytophthora megakarya</name>
    <dbReference type="NCBI Taxonomy" id="4795"/>
    <lineage>
        <taxon>Eukaryota</taxon>
        <taxon>Sar</taxon>
        <taxon>Stramenopiles</taxon>
        <taxon>Oomycota</taxon>
        <taxon>Peronosporomycetes</taxon>
        <taxon>Peronosporales</taxon>
        <taxon>Peronosporaceae</taxon>
        <taxon>Phytophthora</taxon>
    </lineage>
</organism>
<dbReference type="AlphaFoldDB" id="A0A225V7I6"/>
<evidence type="ECO:0000313" key="2">
    <source>
        <dbReference type="Proteomes" id="UP000198211"/>
    </source>
</evidence>
<dbReference type="Proteomes" id="UP000198211">
    <property type="component" value="Unassembled WGS sequence"/>
</dbReference>
<gene>
    <name evidence="1" type="ORF">PHMEG_00028031</name>
</gene>
<accession>A0A225V7I6</accession>
<dbReference type="Pfam" id="PF14223">
    <property type="entry name" value="Retrotran_gag_2"/>
    <property type="match status" value="1"/>
</dbReference>
<dbReference type="OrthoDB" id="92642at2759"/>
<dbReference type="EMBL" id="NBNE01007386">
    <property type="protein sequence ID" value="OWZ00717.1"/>
    <property type="molecule type" value="Genomic_DNA"/>
</dbReference>
<comment type="caution">
    <text evidence="1">The sequence shown here is derived from an EMBL/GenBank/DDBJ whole genome shotgun (WGS) entry which is preliminary data.</text>
</comment>
<protein>
    <submittedName>
        <fullName evidence="1">Polyprotein</fullName>
    </submittedName>
</protein>
<name>A0A225V7I6_9STRA</name>
<evidence type="ECO:0000313" key="1">
    <source>
        <dbReference type="EMBL" id="OWZ00717.1"/>
    </source>
</evidence>
<sequence length="156" mass="18404">MMFARKELLDHIVVKPEGVQTSEWKVADLKALALIAKMLSPNYKSMIRDCQSAAEAWFKLRECFVKRSLHNRVQLRKQLHEFQVASGDNIMDHLMKFDDLCMRLSAVDDEVREDERLTSDYDSMVKIIEARGNTDLHEAKEMLRREYDTVRKREKE</sequence>
<keyword evidence="2" id="KW-1185">Reference proteome</keyword>
<reference evidence="2" key="1">
    <citation type="submission" date="2017-03" db="EMBL/GenBank/DDBJ databases">
        <title>Phytopthora megakarya and P. palmivora, two closely related causual agents of cacao black pod achieved similar genome size and gene model numbers by different mechanisms.</title>
        <authorList>
            <person name="Ali S."/>
            <person name="Shao J."/>
            <person name="Larry D.J."/>
            <person name="Kronmiller B."/>
            <person name="Shen D."/>
            <person name="Strem M.D."/>
            <person name="Melnick R.L."/>
            <person name="Guiltinan M.J."/>
            <person name="Tyler B.M."/>
            <person name="Meinhardt L.W."/>
            <person name="Bailey B.A."/>
        </authorList>
    </citation>
    <scope>NUCLEOTIDE SEQUENCE [LARGE SCALE GENOMIC DNA]</scope>
    <source>
        <strain evidence="2">zdho120</strain>
    </source>
</reference>
<proteinExistence type="predicted"/>